<dbReference type="InterPro" id="IPR043504">
    <property type="entry name" value="Peptidase_S1_PA_chymotrypsin"/>
</dbReference>
<dbReference type="Gene3D" id="2.40.10.10">
    <property type="entry name" value="Trypsin-like serine proteases"/>
    <property type="match status" value="1"/>
</dbReference>
<keyword evidence="10" id="KW-1185">Reference proteome</keyword>
<feature type="domain" description="Peptidase S1" evidence="8">
    <location>
        <begin position="36"/>
        <end position="305"/>
    </location>
</feature>
<dbReference type="InterPro" id="IPR018114">
    <property type="entry name" value="TRYPSIN_HIS"/>
</dbReference>
<organism evidence="9 10">
    <name type="scientific">Alligator mississippiensis</name>
    <name type="common">American alligator</name>
    <dbReference type="NCBI Taxonomy" id="8496"/>
    <lineage>
        <taxon>Eukaryota</taxon>
        <taxon>Metazoa</taxon>
        <taxon>Chordata</taxon>
        <taxon>Craniata</taxon>
        <taxon>Vertebrata</taxon>
        <taxon>Euteleostomi</taxon>
        <taxon>Archelosauria</taxon>
        <taxon>Archosauria</taxon>
        <taxon>Crocodylia</taxon>
        <taxon>Alligatoridae</taxon>
        <taxon>Alligatorinae</taxon>
        <taxon>Alligator</taxon>
    </lineage>
</organism>
<evidence type="ECO:0000256" key="2">
    <source>
        <dbReference type="ARBA" id="ARBA00022801"/>
    </source>
</evidence>
<dbReference type="FunFam" id="2.40.10.10:FF:000073">
    <property type="entry name" value="Trypsin alpha"/>
    <property type="match status" value="1"/>
</dbReference>
<comment type="caution">
    <text evidence="9">The sequence shown here is derived from an EMBL/GenBank/DDBJ whole genome shotgun (WGS) entry which is preliminary data.</text>
</comment>
<feature type="chain" id="PRO_5007585490" evidence="7">
    <location>
        <begin position="19"/>
        <end position="358"/>
    </location>
</feature>
<dbReference type="SMART" id="SM00020">
    <property type="entry name" value="Tryp_SPc"/>
    <property type="match status" value="1"/>
</dbReference>
<dbReference type="PROSITE" id="PS50240">
    <property type="entry name" value="TRYPSIN_DOM"/>
    <property type="match status" value="1"/>
</dbReference>
<keyword evidence="2" id="KW-0378">Hydrolase</keyword>
<dbReference type="EMBL" id="AKHW03004889">
    <property type="protein sequence ID" value="KYO28543.1"/>
    <property type="molecule type" value="Genomic_DNA"/>
</dbReference>
<feature type="transmembrane region" description="Helical" evidence="6">
    <location>
        <begin position="340"/>
        <end position="356"/>
    </location>
</feature>
<sequence>MLLLTLWLLTSFVSHGHADCGLRPAFKPPVATTMRVIGGRGAQAGEFPWQVSIQSHGRHFCGGMIISSWWILSAAHCFEDEAPPDLTVAVGVVNLKSHQREMKKLDKLIVHEDFNKLTLDNDIALLLLDSPIRLNEHKVPVCLPLIHDLRTWKNCWVAGWGTTVAGDKTKTTTMLQKVEMQLISQKQCAQWISQLTDNMLCAGYEEGGKDACQCKRRTTPGGRSRDRSQRTPPFHGSAHPTDPTIGPLLWSGGDSGGPLVCTYGNIRRWFAVGIVSWGQNCAERHSPGMYTIIINYLFWIQKKTALEGKPFFPEAKGNATSAKILLSGARKCPVPPKSPLLFFIYFVSTILLINIFKS</sequence>
<gene>
    <name evidence="9" type="primary">PRSS55</name>
    <name evidence="9" type="ORF">Y1Q_0005341</name>
</gene>
<dbReference type="CDD" id="cd00190">
    <property type="entry name" value="Tryp_SPc"/>
    <property type="match status" value="1"/>
</dbReference>
<evidence type="ECO:0000259" key="8">
    <source>
        <dbReference type="PROSITE" id="PS50240"/>
    </source>
</evidence>
<keyword evidence="6" id="KW-0472">Membrane</keyword>
<evidence type="ECO:0000256" key="7">
    <source>
        <dbReference type="SAM" id="SignalP"/>
    </source>
</evidence>
<dbReference type="PROSITE" id="PS00134">
    <property type="entry name" value="TRYPSIN_HIS"/>
    <property type="match status" value="1"/>
</dbReference>
<evidence type="ECO:0000256" key="1">
    <source>
        <dbReference type="ARBA" id="ARBA00022670"/>
    </source>
</evidence>
<dbReference type="Proteomes" id="UP000050525">
    <property type="component" value="Unassembled WGS sequence"/>
</dbReference>
<keyword evidence="6" id="KW-0812">Transmembrane</keyword>
<feature type="signal peptide" evidence="7">
    <location>
        <begin position="1"/>
        <end position="18"/>
    </location>
</feature>
<dbReference type="STRING" id="8496.A0A151MVG1"/>
<keyword evidence="6" id="KW-1133">Transmembrane helix</keyword>
<proteinExistence type="predicted"/>
<accession>A0A151MVG1</accession>
<dbReference type="InterPro" id="IPR009003">
    <property type="entry name" value="Peptidase_S1_PA"/>
</dbReference>
<evidence type="ECO:0000256" key="6">
    <source>
        <dbReference type="SAM" id="Phobius"/>
    </source>
</evidence>
<dbReference type="PRINTS" id="PR00722">
    <property type="entry name" value="CHYMOTRYPSIN"/>
</dbReference>
<name>A0A151MVG1_ALLMI</name>
<dbReference type="KEGG" id="amj:102558036"/>
<evidence type="ECO:0000256" key="4">
    <source>
        <dbReference type="ARBA" id="ARBA00023157"/>
    </source>
</evidence>
<dbReference type="OrthoDB" id="546450at2759"/>
<evidence type="ECO:0000313" key="10">
    <source>
        <dbReference type="Proteomes" id="UP000050525"/>
    </source>
</evidence>
<feature type="region of interest" description="Disordered" evidence="5">
    <location>
        <begin position="213"/>
        <end position="242"/>
    </location>
</feature>
<evidence type="ECO:0000256" key="5">
    <source>
        <dbReference type="SAM" id="MobiDB-lite"/>
    </source>
</evidence>
<dbReference type="AlphaFoldDB" id="A0A151MVG1"/>
<protein>
    <submittedName>
        <fullName evidence="9">Serine protease 55 isoform A</fullName>
    </submittedName>
</protein>
<reference evidence="9 10" key="1">
    <citation type="journal article" date="2012" name="Genome Biol.">
        <title>Sequencing three crocodilian genomes to illuminate the evolution of archosaurs and amniotes.</title>
        <authorList>
            <person name="St John J.A."/>
            <person name="Braun E.L."/>
            <person name="Isberg S.R."/>
            <person name="Miles L.G."/>
            <person name="Chong A.Y."/>
            <person name="Gongora J."/>
            <person name="Dalzell P."/>
            <person name="Moran C."/>
            <person name="Bed'hom B."/>
            <person name="Abzhanov A."/>
            <person name="Burgess S.C."/>
            <person name="Cooksey A.M."/>
            <person name="Castoe T.A."/>
            <person name="Crawford N.G."/>
            <person name="Densmore L.D."/>
            <person name="Drew J.C."/>
            <person name="Edwards S.V."/>
            <person name="Faircloth B.C."/>
            <person name="Fujita M.K."/>
            <person name="Greenwold M.J."/>
            <person name="Hoffmann F.G."/>
            <person name="Howard J.M."/>
            <person name="Iguchi T."/>
            <person name="Janes D.E."/>
            <person name="Khan S.Y."/>
            <person name="Kohno S."/>
            <person name="de Koning A.J."/>
            <person name="Lance S.L."/>
            <person name="McCarthy F.M."/>
            <person name="McCormack J.E."/>
            <person name="Merchant M.E."/>
            <person name="Peterson D.G."/>
            <person name="Pollock D.D."/>
            <person name="Pourmand N."/>
            <person name="Raney B.J."/>
            <person name="Roessler K.A."/>
            <person name="Sanford J.R."/>
            <person name="Sawyer R.H."/>
            <person name="Schmidt C.J."/>
            <person name="Triplett E.W."/>
            <person name="Tuberville T.D."/>
            <person name="Venegas-Anaya M."/>
            <person name="Howard J.T."/>
            <person name="Jarvis E.D."/>
            <person name="Guillette L.J.Jr."/>
            <person name="Glenn T.C."/>
            <person name="Green R.E."/>
            <person name="Ray D.A."/>
        </authorList>
    </citation>
    <scope>NUCLEOTIDE SEQUENCE [LARGE SCALE GENOMIC DNA]</scope>
    <source>
        <strain evidence="9">KSC_2009_1</strain>
    </source>
</reference>
<dbReference type="PANTHER" id="PTHR24252">
    <property type="entry name" value="ACROSIN-RELATED"/>
    <property type="match status" value="1"/>
</dbReference>
<keyword evidence="7" id="KW-0732">Signal</keyword>
<evidence type="ECO:0000256" key="3">
    <source>
        <dbReference type="ARBA" id="ARBA00022825"/>
    </source>
</evidence>
<keyword evidence="1 9" id="KW-0645">Protease</keyword>
<keyword evidence="4" id="KW-1015">Disulfide bond</keyword>
<dbReference type="GO" id="GO:0004252">
    <property type="term" value="F:serine-type endopeptidase activity"/>
    <property type="evidence" value="ECO:0007669"/>
    <property type="project" value="InterPro"/>
</dbReference>
<evidence type="ECO:0000313" key="9">
    <source>
        <dbReference type="EMBL" id="KYO28543.1"/>
    </source>
</evidence>
<dbReference type="InterPro" id="IPR001254">
    <property type="entry name" value="Trypsin_dom"/>
</dbReference>
<dbReference type="Pfam" id="PF00089">
    <property type="entry name" value="Trypsin"/>
    <property type="match status" value="2"/>
</dbReference>
<dbReference type="SUPFAM" id="SSF50494">
    <property type="entry name" value="Trypsin-like serine proteases"/>
    <property type="match status" value="1"/>
</dbReference>
<dbReference type="PANTHER" id="PTHR24252:SF7">
    <property type="entry name" value="HYALIN"/>
    <property type="match status" value="1"/>
</dbReference>
<keyword evidence="3" id="KW-0720">Serine protease</keyword>
<dbReference type="InterPro" id="IPR001314">
    <property type="entry name" value="Peptidase_S1A"/>
</dbReference>
<dbReference type="GO" id="GO:0006508">
    <property type="term" value="P:proteolysis"/>
    <property type="evidence" value="ECO:0007669"/>
    <property type="project" value="UniProtKB-KW"/>
</dbReference>